<evidence type="ECO:0000256" key="5">
    <source>
        <dbReference type="ARBA" id="ARBA00022967"/>
    </source>
</evidence>
<keyword evidence="8 10" id="KW-0411">Iron-sulfur</keyword>
<dbReference type="PANTHER" id="PTHR43687">
    <property type="entry name" value="ADENYLYLSULFATE REDUCTASE, BETA SUBUNIT"/>
    <property type="match status" value="1"/>
</dbReference>
<feature type="binding site" evidence="10">
    <location>
        <position position="176"/>
    </location>
    <ligand>
        <name>[4Fe-4S] cluster</name>
        <dbReference type="ChEBI" id="CHEBI:49883"/>
        <label>3</label>
    </ligand>
</feature>
<dbReference type="Gene3D" id="1.10.15.40">
    <property type="entry name" value="Electron transport complex subunit B, putative Fe-S cluster"/>
    <property type="match status" value="1"/>
</dbReference>
<keyword evidence="9 10" id="KW-0472">Membrane</keyword>
<dbReference type="NCBIfam" id="TIGR01944">
    <property type="entry name" value="rnfB"/>
    <property type="match status" value="1"/>
</dbReference>
<dbReference type="PROSITE" id="PS00198">
    <property type="entry name" value="4FE4S_FER_1"/>
    <property type="match status" value="2"/>
</dbReference>
<feature type="binding site" evidence="10">
    <location>
        <position position="143"/>
    </location>
    <ligand>
        <name>[4Fe-4S] cluster</name>
        <dbReference type="ChEBI" id="CHEBI:49883"/>
        <label>2</label>
    </ligand>
</feature>
<evidence type="ECO:0000256" key="9">
    <source>
        <dbReference type="ARBA" id="ARBA00023136"/>
    </source>
</evidence>
<feature type="binding site" evidence="10">
    <location>
        <position position="54"/>
    </location>
    <ligand>
        <name>[4Fe-4S] cluster</name>
        <dbReference type="ChEBI" id="CHEBI:49883"/>
        <label>1</label>
    </ligand>
</feature>
<comment type="caution">
    <text evidence="10">Lacks conserved residue(s) required for the propagation of feature annotation.</text>
</comment>
<dbReference type="InterPro" id="IPR017896">
    <property type="entry name" value="4Fe4S_Fe-S-bd"/>
</dbReference>
<keyword evidence="2 10" id="KW-0004">4Fe-4S</keyword>
<sequence length="336" mass="35242">MDWAITAKALIGLGTLGLLIGIILAIASVKLTVKIDPREEKVRKALPGANCGACGYPGCDAFAAAVTKGTAPVNGCKFGGATVARKVAGIMGQEVTETEPMVAVLSCRGDKEQANDSFHYIGTSDCREAVLLLGGPKACTYGCIGLGNCERVCPVGAIKMSEKHLPVINEDKCVGCGACIKECPKNVLLLIPKSKLVYLACSSHDPGRAVKQVCKVGCIACGLCVKNCPVQALKMENDLPVMDFGKCTDCGICVHKCPTKSFIDRARGRPKAVINPKCTGCGLCIKECKFHAIEGEPGKQHKVIADKCIGCGLCYKVCPEKAIDMVGALGHARKTA</sequence>
<dbReference type="Pfam" id="PF14697">
    <property type="entry name" value="Fer4_21"/>
    <property type="match status" value="1"/>
</dbReference>
<keyword evidence="5 10" id="KW-1278">Translocase</keyword>
<feature type="binding site" evidence="10">
    <location>
        <position position="51"/>
    </location>
    <ligand>
        <name>[4Fe-4S] cluster</name>
        <dbReference type="ChEBI" id="CHEBI:49883"/>
        <label>1</label>
    </ligand>
</feature>
<dbReference type="InterPro" id="IPR010207">
    <property type="entry name" value="Elect_transpt_cplx_RnfB/RsxB"/>
</dbReference>
<dbReference type="Pfam" id="PF04060">
    <property type="entry name" value="FeS"/>
    <property type="match status" value="1"/>
</dbReference>
<feature type="binding site" evidence="10">
    <location>
        <position position="153"/>
    </location>
    <ligand>
        <name>[4Fe-4S] cluster</name>
        <dbReference type="ChEBI" id="CHEBI:49883"/>
        <label>3</label>
    </ligand>
</feature>
<feature type="binding site" evidence="10">
    <location>
        <position position="139"/>
    </location>
    <ligand>
        <name>[4Fe-4S] cluster</name>
        <dbReference type="ChEBI" id="CHEBI:49883"/>
        <label>2</label>
    </ligand>
</feature>
<evidence type="ECO:0000256" key="10">
    <source>
        <dbReference type="HAMAP-Rule" id="MF_00463"/>
    </source>
</evidence>
<organism evidence="13 14">
    <name type="scientific">candidate division WOR-3 bacterium JGI_Cruoil_03_51_56</name>
    <dbReference type="NCBI Taxonomy" id="1973747"/>
    <lineage>
        <taxon>Bacteria</taxon>
        <taxon>Bacteria division WOR-3</taxon>
    </lineage>
</organism>
<dbReference type="Pfam" id="PF12838">
    <property type="entry name" value="Fer4_7"/>
    <property type="match status" value="2"/>
</dbReference>
<comment type="caution">
    <text evidence="13">The sequence shown here is derived from an EMBL/GenBank/DDBJ whole genome shotgun (WGS) entry which is preliminary data.</text>
</comment>
<protein>
    <recommendedName>
        <fullName evidence="10">Ion-translocating oxidoreductase complex subunit B</fullName>
        <ecNumber evidence="10">7.-.-.-</ecNumber>
    </recommendedName>
    <alternativeName>
        <fullName evidence="10">Rnf electron transport complex subunit B</fullName>
    </alternativeName>
</protein>
<reference evidence="13 14" key="1">
    <citation type="submission" date="2017-07" db="EMBL/GenBank/DDBJ databases">
        <title>Recovery of genomes from metagenomes via a dereplication, aggregation, and scoring strategy.</title>
        <authorList>
            <person name="Sieber C.M."/>
            <person name="Probst A.J."/>
            <person name="Sharrar A."/>
            <person name="Thomas B.C."/>
            <person name="Hess M."/>
            <person name="Tringe S.G."/>
            <person name="Banfield J.F."/>
        </authorList>
    </citation>
    <scope>NUCLEOTIDE SEQUENCE [LARGE SCALE GENOMIC DNA]</scope>
    <source>
        <strain evidence="13">JGI_Cruoil_03_51_56</strain>
    </source>
</reference>
<feature type="binding site" evidence="10">
    <location>
        <position position="183"/>
    </location>
    <ligand>
        <name>[4Fe-4S] cluster</name>
        <dbReference type="ChEBI" id="CHEBI:49883"/>
        <label>2</label>
    </ligand>
</feature>
<dbReference type="InterPro" id="IPR050572">
    <property type="entry name" value="Fe-S_Ferredoxin"/>
</dbReference>
<dbReference type="PROSITE" id="PS51379">
    <property type="entry name" value="4FE4S_FER_2"/>
    <property type="match status" value="6"/>
</dbReference>
<keyword evidence="3 10" id="KW-0479">Metal-binding</keyword>
<comment type="subunit">
    <text evidence="10">The complex is composed of six subunits: RnfA, RnfB, RnfC, RnfD, RnfE and RnfG.</text>
</comment>
<accession>A0A235BV86</accession>
<feature type="region of interest" description="Hydrophobic" evidence="10">
    <location>
        <begin position="1"/>
        <end position="28"/>
    </location>
</feature>
<evidence type="ECO:0000256" key="7">
    <source>
        <dbReference type="ARBA" id="ARBA00023004"/>
    </source>
</evidence>
<comment type="similarity">
    <text evidence="10">Belongs to the 4Fe4S bacterial-type ferredoxin family. RnfB subfamily.</text>
</comment>
<dbReference type="InterPro" id="IPR017900">
    <property type="entry name" value="4Fe4S_Fe_S_CS"/>
</dbReference>
<evidence type="ECO:0000259" key="12">
    <source>
        <dbReference type="PROSITE" id="PS51656"/>
    </source>
</evidence>
<feature type="domain" description="4Fe-4S ferredoxin-type" evidence="11">
    <location>
        <begin position="164"/>
        <end position="193"/>
    </location>
</feature>
<feature type="binding site" evidence="10">
    <location>
        <position position="173"/>
    </location>
    <ligand>
        <name>[4Fe-4S] cluster</name>
        <dbReference type="ChEBI" id="CHEBI:49883"/>
        <label>3</label>
    </ligand>
</feature>
<keyword evidence="4 10" id="KW-0677">Repeat</keyword>
<feature type="domain" description="4Fe-4S" evidence="12">
    <location>
        <begin position="34"/>
        <end position="93"/>
    </location>
</feature>
<feature type="domain" description="4Fe-4S ferredoxin-type" evidence="11">
    <location>
        <begin position="134"/>
        <end position="163"/>
    </location>
</feature>
<dbReference type="EC" id="7.-.-.-" evidence="10"/>
<feature type="domain" description="4Fe-4S ferredoxin-type" evidence="11">
    <location>
        <begin position="299"/>
        <end position="328"/>
    </location>
</feature>
<dbReference type="PANTHER" id="PTHR43687:SF1">
    <property type="entry name" value="FERREDOXIN III"/>
    <property type="match status" value="1"/>
</dbReference>
<dbReference type="GO" id="GO:0046872">
    <property type="term" value="F:metal ion binding"/>
    <property type="evidence" value="ECO:0007669"/>
    <property type="project" value="UniProtKB-KW"/>
</dbReference>
<gene>
    <name evidence="10" type="primary">rnfB</name>
    <name evidence="13" type="ORF">CH330_03265</name>
</gene>
<dbReference type="InterPro" id="IPR007202">
    <property type="entry name" value="4Fe-4S_dom"/>
</dbReference>
<dbReference type="GO" id="GO:0022900">
    <property type="term" value="P:electron transport chain"/>
    <property type="evidence" value="ECO:0007669"/>
    <property type="project" value="UniProtKB-UniRule"/>
</dbReference>
<evidence type="ECO:0000259" key="11">
    <source>
        <dbReference type="PROSITE" id="PS51379"/>
    </source>
</evidence>
<dbReference type="PROSITE" id="PS51656">
    <property type="entry name" value="4FE4S"/>
    <property type="match status" value="1"/>
</dbReference>
<evidence type="ECO:0000256" key="1">
    <source>
        <dbReference type="ARBA" id="ARBA00022448"/>
    </source>
</evidence>
<dbReference type="GO" id="GO:0005886">
    <property type="term" value="C:plasma membrane"/>
    <property type="evidence" value="ECO:0007669"/>
    <property type="project" value="UniProtKB-SubCell"/>
</dbReference>
<name>A0A235BV86_UNCW3</name>
<dbReference type="SUPFAM" id="SSF54862">
    <property type="entry name" value="4Fe-4S ferredoxins"/>
    <property type="match status" value="2"/>
</dbReference>
<dbReference type="HAMAP" id="MF_00463">
    <property type="entry name" value="RsxB_RnfB"/>
    <property type="match status" value="1"/>
</dbReference>
<comment type="subcellular location">
    <subcellularLocation>
        <location evidence="10">Cell membrane</location>
    </subcellularLocation>
</comment>
<feature type="binding site" evidence="10">
    <location>
        <position position="179"/>
    </location>
    <ligand>
        <name>[4Fe-4S] cluster</name>
        <dbReference type="ChEBI" id="CHEBI:49883"/>
        <label>3</label>
    </ligand>
</feature>
<dbReference type="AlphaFoldDB" id="A0A235BV86"/>
<evidence type="ECO:0000256" key="8">
    <source>
        <dbReference type="ARBA" id="ARBA00023014"/>
    </source>
</evidence>
<evidence type="ECO:0000256" key="4">
    <source>
        <dbReference type="ARBA" id="ARBA00022737"/>
    </source>
</evidence>
<evidence type="ECO:0000256" key="2">
    <source>
        <dbReference type="ARBA" id="ARBA00022485"/>
    </source>
</evidence>
<keyword evidence="10" id="KW-1003">Cell membrane</keyword>
<dbReference type="EMBL" id="NOZP01000056">
    <property type="protein sequence ID" value="OYD16310.1"/>
    <property type="molecule type" value="Genomic_DNA"/>
</dbReference>
<keyword evidence="6 10" id="KW-0249">Electron transport</keyword>
<dbReference type="GO" id="GO:0051539">
    <property type="term" value="F:4 iron, 4 sulfur cluster binding"/>
    <property type="evidence" value="ECO:0007669"/>
    <property type="project" value="UniProtKB-UniRule"/>
</dbReference>
<keyword evidence="1 10" id="KW-0813">Transport</keyword>
<evidence type="ECO:0000313" key="13">
    <source>
        <dbReference type="EMBL" id="OYD16310.1"/>
    </source>
</evidence>
<feature type="binding site" evidence="10">
    <location>
        <position position="149"/>
    </location>
    <ligand>
        <name>[4Fe-4S] cluster</name>
        <dbReference type="ChEBI" id="CHEBI:49883"/>
        <label>2</label>
    </ligand>
</feature>
<dbReference type="CDD" id="cd10549">
    <property type="entry name" value="MtMvhB_like"/>
    <property type="match status" value="2"/>
</dbReference>
<feature type="domain" description="4Fe-4S ferredoxin-type" evidence="11">
    <location>
        <begin position="270"/>
        <end position="298"/>
    </location>
</feature>
<dbReference type="GO" id="GO:0009055">
    <property type="term" value="F:electron transfer activity"/>
    <property type="evidence" value="ECO:0007669"/>
    <property type="project" value="InterPro"/>
</dbReference>
<feature type="domain" description="4Fe-4S ferredoxin-type" evidence="11">
    <location>
        <begin position="240"/>
        <end position="268"/>
    </location>
</feature>
<dbReference type="Proteomes" id="UP000215559">
    <property type="component" value="Unassembled WGS sequence"/>
</dbReference>
<evidence type="ECO:0000256" key="3">
    <source>
        <dbReference type="ARBA" id="ARBA00022723"/>
    </source>
</evidence>
<dbReference type="Gene3D" id="3.30.70.20">
    <property type="match status" value="3"/>
</dbReference>
<keyword evidence="7 10" id="KW-0408">Iron</keyword>
<comment type="cofactor">
    <cofactor evidence="10">
        <name>[4Fe-4S] cluster</name>
        <dbReference type="ChEBI" id="CHEBI:49883"/>
    </cofactor>
    <text evidence="10">Binds 3 [4Fe-4S] clusters.</text>
</comment>
<proteinExistence type="inferred from homology"/>
<feature type="binding site" evidence="10">
    <location>
        <position position="76"/>
    </location>
    <ligand>
        <name>[4Fe-4S] cluster</name>
        <dbReference type="ChEBI" id="CHEBI:49883"/>
        <label>1</label>
    </ligand>
</feature>
<feature type="domain" description="4Fe-4S ferredoxin-type" evidence="11">
    <location>
        <begin position="207"/>
        <end position="238"/>
    </location>
</feature>
<evidence type="ECO:0000256" key="6">
    <source>
        <dbReference type="ARBA" id="ARBA00022982"/>
    </source>
</evidence>
<feature type="binding site" evidence="10">
    <location>
        <position position="59"/>
    </location>
    <ligand>
        <name>[4Fe-4S] cluster</name>
        <dbReference type="ChEBI" id="CHEBI:49883"/>
        <label>1</label>
    </ligand>
</feature>
<comment type="function">
    <text evidence="10">Part of a membrane-bound complex that couples electron transfer with translocation of ions across the membrane.</text>
</comment>
<evidence type="ECO:0000313" key="14">
    <source>
        <dbReference type="Proteomes" id="UP000215559"/>
    </source>
</evidence>